<dbReference type="NCBIfam" id="TIGR00685">
    <property type="entry name" value="T6PP"/>
    <property type="match status" value="1"/>
</dbReference>
<dbReference type="RefSeq" id="WP_185176519.1">
    <property type="nucleotide sequence ID" value="NZ_CP059404.1"/>
</dbReference>
<organism evidence="2 3">
    <name type="scientific">Corynebacterium incognita</name>
    <dbReference type="NCBI Taxonomy" id="2754725"/>
    <lineage>
        <taxon>Bacteria</taxon>
        <taxon>Bacillati</taxon>
        <taxon>Actinomycetota</taxon>
        <taxon>Actinomycetes</taxon>
        <taxon>Mycobacteriales</taxon>
        <taxon>Corynebacteriaceae</taxon>
        <taxon>Corynebacterium</taxon>
    </lineage>
</organism>
<sequence length="265" mass="27932">MDGTELAYASPSEISAAIERLAAAPRLLVVSDFDGTLADFATDIYAVAPHPDAVTALERLATAPDTAVAVLSGRHLEGLKKVCPMSENVIFAGSHGAESSAGGIELTPTMREHLESIGAQLEALHRTYPHTAIEVKPYQRVFHTVALAQHDPELAAEALRQAAALDAEGFPDVVVGKNIVEYSAAEVNKGKWITAERADFAADAVVFLGDDTTDETGFRVLTGDADLGVKVGDGATAARLRITDRQAVADFFGALATARLARLGR</sequence>
<dbReference type="NCBIfam" id="TIGR01484">
    <property type="entry name" value="HAD-SF-IIB"/>
    <property type="match status" value="1"/>
</dbReference>
<proteinExistence type="inferred from homology"/>
<dbReference type="InterPro" id="IPR036412">
    <property type="entry name" value="HAD-like_sf"/>
</dbReference>
<gene>
    <name evidence="2" type="primary">otsB</name>
    <name evidence="2" type="ORF">H0194_03920</name>
</gene>
<evidence type="ECO:0000313" key="2">
    <source>
        <dbReference type="EMBL" id="QNE90146.1"/>
    </source>
</evidence>
<dbReference type="GO" id="GO:0004805">
    <property type="term" value="F:trehalose-phosphatase activity"/>
    <property type="evidence" value="ECO:0007669"/>
    <property type="project" value="UniProtKB-EC"/>
</dbReference>
<keyword evidence="3" id="KW-1185">Reference proteome</keyword>
<accession>A0A7G7CRD0</accession>
<dbReference type="GO" id="GO:0046872">
    <property type="term" value="F:metal ion binding"/>
    <property type="evidence" value="ECO:0007669"/>
    <property type="project" value="UniProtKB-KW"/>
</dbReference>
<comment type="catalytic activity">
    <reaction evidence="1">
        <text>alpha,alpha-trehalose 6-phosphate + H2O = alpha,alpha-trehalose + phosphate</text>
        <dbReference type="Rhea" id="RHEA:23420"/>
        <dbReference type="ChEBI" id="CHEBI:15377"/>
        <dbReference type="ChEBI" id="CHEBI:16551"/>
        <dbReference type="ChEBI" id="CHEBI:43474"/>
        <dbReference type="ChEBI" id="CHEBI:58429"/>
        <dbReference type="EC" id="3.1.3.12"/>
    </reaction>
</comment>
<comment type="function">
    <text evidence="1">Removes the phosphate from trehalose 6-phosphate to produce free trehalose.</text>
</comment>
<dbReference type="InterPro" id="IPR006379">
    <property type="entry name" value="HAD-SF_hydro_IIB"/>
</dbReference>
<dbReference type="UniPathway" id="UPA00299"/>
<dbReference type="Pfam" id="PF02358">
    <property type="entry name" value="Trehalose_PPase"/>
    <property type="match status" value="1"/>
</dbReference>
<name>A0A7G7CRD0_9CORY</name>
<keyword evidence="1" id="KW-0479">Metal-binding</keyword>
<dbReference type="InterPro" id="IPR003337">
    <property type="entry name" value="Trehalose_PPase"/>
</dbReference>
<keyword evidence="1 2" id="KW-0378">Hydrolase</keyword>
<evidence type="ECO:0000313" key="3">
    <source>
        <dbReference type="Proteomes" id="UP000515743"/>
    </source>
</evidence>
<reference evidence="2 3" key="1">
    <citation type="submission" date="2020-07" db="EMBL/GenBank/DDBJ databases">
        <title>Complete genome and description of Corynebacterium incognita strain Marseille-Q3630 sp. nov.</title>
        <authorList>
            <person name="Boxberger M."/>
        </authorList>
    </citation>
    <scope>NUCLEOTIDE SEQUENCE [LARGE SCALE GENOMIC DNA]</scope>
    <source>
        <strain evidence="2 3">Marseille-Q3630</strain>
    </source>
</reference>
<comment type="pathway">
    <text evidence="1">Glycan biosynthesis; trehalose biosynthesis.</text>
</comment>
<dbReference type="InterPro" id="IPR023214">
    <property type="entry name" value="HAD_sf"/>
</dbReference>
<dbReference type="KEGG" id="cik:H0194_03920"/>
<dbReference type="AlphaFoldDB" id="A0A7G7CRD0"/>
<comment type="cofactor">
    <cofactor evidence="1">
        <name>Mg(2+)</name>
        <dbReference type="ChEBI" id="CHEBI:18420"/>
    </cofactor>
</comment>
<dbReference type="EMBL" id="CP059404">
    <property type="protein sequence ID" value="QNE90146.1"/>
    <property type="molecule type" value="Genomic_DNA"/>
</dbReference>
<keyword evidence="1" id="KW-0460">Magnesium</keyword>
<dbReference type="Gene3D" id="3.40.50.1000">
    <property type="entry name" value="HAD superfamily/HAD-like"/>
    <property type="match status" value="1"/>
</dbReference>
<evidence type="ECO:0000256" key="1">
    <source>
        <dbReference type="RuleBase" id="RU361117"/>
    </source>
</evidence>
<dbReference type="Gene3D" id="3.30.70.1020">
    <property type="entry name" value="Trehalose-6-phosphate phosphatase related protein, domain 2"/>
    <property type="match status" value="1"/>
</dbReference>
<dbReference type="Proteomes" id="UP000515743">
    <property type="component" value="Chromosome"/>
</dbReference>
<comment type="similarity">
    <text evidence="1">Belongs to the trehalose phosphatase family.</text>
</comment>
<protein>
    <recommendedName>
        <fullName evidence="1">Trehalose 6-phosphate phosphatase</fullName>
        <ecNumber evidence="1">3.1.3.12</ecNumber>
    </recommendedName>
</protein>
<dbReference type="GO" id="GO:0005992">
    <property type="term" value="P:trehalose biosynthetic process"/>
    <property type="evidence" value="ECO:0007669"/>
    <property type="project" value="UniProtKB-UniPathway"/>
</dbReference>
<dbReference type="EC" id="3.1.3.12" evidence="1"/>
<dbReference type="SUPFAM" id="SSF56784">
    <property type="entry name" value="HAD-like"/>
    <property type="match status" value="1"/>
</dbReference>